<feature type="transmembrane region" description="Helical" evidence="5">
    <location>
        <begin position="119"/>
        <end position="137"/>
    </location>
</feature>
<dbReference type="GO" id="GO:0030416">
    <property type="term" value="P:methylamine metabolic process"/>
    <property type="evidence" value="ECO:0007669"/>
    <property type="project" value="InterPro"/>
</dbReference>
<feature type="domain" description="Methylamine utilisation protein MauE" evidence="6">
    <location>
        <begin position="9"/>
        <end position="134"/>
    </location>
</feature>
<evidence type="ECO:0000256" key="3">
    <source>
        <dbReference type="ARBA" id="ARBA00022989"/>
    </source>
</evidence>
<dbReference type="Pfam" id="PF07291">
    <property type="entry name" value="MauE"/>
    <property type="match status" value="1"/>
</dbReference>
<evidence type="ECO:0000313" key="7">
    <source>
        <dbReference type="EMBL" id="SFA42174.1"/>
    </source>
</evidence>
<dbReference type="AlphaFoldDB" id="A0A1I0SRM3"/>
<keyword evidence="4 5" id="KW-0472">Membrane</keyword>
<reference evidence="8" key="1">
    <citation type="submission" date="2016-10" db="EMBL/GenBank/DDBJ databases">
        <authorList>
            <person name="Varghese N."/>
            <person name="Submissions S."/>
        </authorList>
    </citation>
    <scope>NUCLEOTIDE SEQUENCE [LARGE SCALE GENOMIC DNA]</scope>
    <source>
        <strain evidence="8">DSM 18130</strain>
    </source>
</reference>
<keyword evidence="2 5" id="KW-0812">Transmembrane</keyword>
<protein>
    <recommendedName>
        <fullName evidence="6">Methylamine utilisation protein MauE domain-containing protein</fullName>
    </recommendedName>
</protein>
<dbReference type="GeneID" id="96614704"/>
<dbReference type="Proteomes" id="UP000198836">
    <property type="component" value="Unassembled WGS sequence"/>
</dbReference>
<evidence type="ECO:0000256" key="4">
    <source>
        <dbReference type="ARBA" id="ARBA00023136"/>
    </source>
</evidence>
<evidence type="ECO:0000256" key="1">
    <source>
        <dbReference type="ARBA" id="ARBA00004141"/>
    </source>
</evidence>
<evidence type="ECO:0000259" key="6">
    <source>
        <dbReference type="Pfam" id="PF07291"/>
    </source>
</evidence>
<dbReference type="STRING" id="332999.SAMN04488511_1034"/>
<organism evidence="7 8">
    <name type="scientific">Pedobacter suwonensis</name>
    <dbReference type="NCBI Taxonomy" id="332999"/>
    <lineage>
        <taxon>Bacteria</taxon>
        <taxon>Pseudomonadati</taxon>
        <taxon>Bacteroidota</taxon>
        <taxon>Sphingobacteriia</taxon>
        <taxon>Sphingobacteriales</taxon>
        <taxon>Sphingobacteriaceae</taxon>
        <taxon>Pedobacter</taxon>
    </lineage>
</organism>
<dbReference type="InterPro" id="IPR009908">
    <property type="entry name" value="Methylamine_util_MauE"/>
</dbReference>
<feature type="transmembrane region" description="Helical" evidence="5">
    <location>
        <begin position="50"/>
        <end position="69"/>
    </location>
</feature>
<keyword evidence="8" id="KW-1185">Reference proteome</keyword>
<name>A0A1I0SRM3_9SPHI</name>
<comment type="subcellular location">
    <subcellularLocation>
        <location evidence="1">Membrane</location>
        <topology evidence="1">Multi-pass membrane protein</topology>
    </subcellularLocation>
</comment>
<feature type="transmembrane region" description="Helical" evidence="5">
    <location>
        <begin position="76"/>
        <end position="99"/>
    </location>
</feature>
<dbReference type="GO" id="GO:0016020">
    <property type="term" value="C:membrane"/>
    <property type="evidence" value="ECO:0007669"/>
    <property type="project" value="UniProtKB-SubCell"/>
</dbReference>
<sequence>MQLNLSKSVYQLGCLLLIILWATTAASKLGNLNQFKTELAKQVFSERFTAWLLIAVPASEMIAATLLAFSKTRLYGLIASLLLITAFTLYIAMVLAGYFNKVPCSCGGVLKWLGWKAHLVFNLVFTAITLITLIIHLKREVRDKE</sequence>
<gene>
    <name evidence="7" type="ORF">SAMN04488511_1034</name>
</gene>
<evidence type="ECO:0000256" key="5">
    <source>
        <dbReference type="SAM" id="Phobius"/>
    </source>
</evidence>
<dbReference type="OrthoDB" id="673785at2"/>
<keyword evidence="3 5" id="KW-1133">Transmembrane helix</keyword>
<evidence type="ECO:0000256" key="2">
    <source>
        <dbReference type="ARBA" id="ARBA00022692"/>
    </source>
</evidence>
<accession>A0A1I0SRM3</accession>
<proteinExistence type="predicted"/>
<dbReference type="EMBL" id="FOJM01000003">
    <property type="protein sequence ID" value="SFA42174.1"/>
    <property type="molecule type" value="Genomic_DNA"/>
</dbReference>
<evidence type="ECO:0000313" key="8">
    <source>
        <dbReference type="Proteomes" id="UP000198836"/>
    </source>
</evidence>
<dbReference type="RefSeq" id="WP_090980735.1">
    <property type="nucleotide sequence ID" value="NZ_CP031708.1"/>
</dbReference>